<dbReference type="Gene3D" id="3.20.20.150">
    <property type="entry name" value="Divalent-metal-dependent TIM barrel enzymes"/>
    <property type="match status" value="1"/>
</dbReference>
<dbReference type="InterPro" id="IPR050312">
    <property type="entry name" value="IolE/XylAMocC-like"/>
</dbReference>
<dbReference type="EMBL" id="SJPG01000001">
    <property type="protein sequence ID" value="TWT63471.1"/>
    <property type="molecule type" value="Genomic_DNA"/>
</dbReference>
<organism evidence="2 3">
    <name type="scientific">Rubinisphaera italica</name>
    <dbReference type="NCBI Taxonomy" id="2527969"/>
    <lineage>
        <taxon>Bacteria</taxon>
        <taxon>Pseudomonadati</taxon>
        <taxon>Planctomycetota</taxon>
        <taxon>Planctomycetia</taxon>
        <taxon>Planctomycetales</taxon>
        <taxon>Planctomycetaceae</taxon>
        <taxon>Rubinisphaera</taxon>
    </lineage>
</organism>
<dbReference type="PANTHER" id="PTHR12110">
    <property type="entry name" value="HYDROXYPYRUVATE ISOMERASE"/>
    <property type="match status" value="1"/>
</dbReference>
<dbReference type="Proteomes" id="UP000316095">
    <property type="component" value="Unassembled WGS sequence"/>
</dbReference>
<name>A0A5C5XLY7_9PLAN</name>
<dbReference type="OrthoDB" id="253436at2"/>
<protein>
    <recommendedName>
        <fullName evidence="1">Xylose isomerase-like TIM barrel domain-containing protein</fullName>
    </recommendedName>
</protein>
<sequence length="247" mass="27744">MFISASTGCYSHLKFEDACQQLADLEYDRIELTLSDQGDDFTIASIIEDPDAAVSRCRNATRLSICAINITSEMKPDEFPSLFKFAKLLKITQVTIPSLELGTPFNDETDRLKKLVTLATQDGIRLSLKTQIGRLTEDPHTATELCGAVKGLGLTLDPTHYTCGPHREQDYDIVFPFTTHVHFRDSTPDQMQVSVGLGEIDYSRIITGLKRYDYRRAFSVDMIPSLSDPNSLGLEMRKLRMLLESLL</sequence>
<accession>A0A5C5XLY7</accession>
<dbReference type="AlphaFoldDB" id="A0A5C5XLY7"/>
<dbReference type="SUPFAM" id="SSF51658">
    <property type="entry name" value="Xylose isomerase-like"/>
    <property type="match status" value="1"/>
</dbReference>
<dbReference type="InterPro" id="IPR036237">
    <property type="entry name" value="Xyl_isomerase-like_sf"/>
</dbReference>
<keyword evidence="3" id="KW-1185">Reference proteome</keyword>
<evidence type="ECO:0000313" key="3">
    <source>
        <dbReference type="Proteomes" id="UP000316095"/>
    </source>
</evidence>
<reference evidence="2 3" key="1">
    <citation type="submission" date="2019-02" db="EMBL/GenBank/DDBJ databases">
        <title>Deep-cultivation of Planctomycetes and their phenomic and genomic characterization uncovers novel biology.</title>
        <authorList>
            <person name="Wiegand S."/>
            <person name="Jogler M."/>
            <person name="Boedeker C."/>
            <person name="Pinto D."/>
            <person name="Vollmers J."/>
            <person name="Rivas-Marin E."/>
            <person name="Kohn T."/>
            <person name="Peeters S.H."/>
            <person name="Heuer A."/>
            <person name="Rast P."/>
            <person name="Oberbeckmann S."/>
            <person name="Bunk B."/>
            <person name="Jeske O."/>
            <person name="Meyerdierks A."/>
            <person name="Storesund J.E."/>
            <person name="Kallscheuer N."/>
            <person name="Luecker S."/>
            <person name="Lage O.M."/>
            <person name="Pohl T."/>
            <person name="Merkel B.J."/>
            <person name="Hornburger P."/>
            <person name="Mueller R.-W."/>
            <person name="Bruemmer F."/>
            <person name="Labrenz M."/>
            <person name="Spormann A.M."/>
            <person name="Op Den Camp H."/>
            <person name="Overmann J."/>
            <person name="Amann R."/>
            <person name="Jetten M.S.M."/>
            <person name="Mascher T."/>
            <person name="Medema M.H."/>
            <person name="Devos D.P."/>
            <person name="Kaster A.-K."/>
            <person name="Ovreas L."/>
            <person name="Rohde M."/>
            <person name="Galperin M.Y."/>
            <person name="Jogler C."/>
        </authorList>
    </citation>
    <scope>NUCLEOTIDE SEQUENCE [LARGE SCALE GENOMIC DNA]</scope>
    <source>
        <strain evidence="2 3">Pan54</strain>
    </source>
</reference>
<feature type="domain" description="Xylose isomerase-like TIM barrel" evidence="1">
    <location>
        <begin position="81"/>
        <end position="224"/>
    </location>
</feature>
<evidence type="ECO:0000259" key="1">
    <source>
        <dbReference type="Pfam" id="PF01261"/>
    </source>
</evidence>
<evidence type="ECO:0000313" key="2">
    <source>
        <dbReference type="EMBL" id="TWT63471.1"/>
    </source>
</evidence>
<dbReference type="PANTHER" id="PTHR12110:SF53">
    <property type="entry name" value="BLR5974 PROTEIN"/>
    <property type="match status" value="1"/>
</dbReference>
<dbReference type="RefSeq" id="WP_146505211.1">
    <property type="nucleotide sequence ID" value="NZ_SJPG01000001.1"/>
</dbReference>
<proteinExistence type="predicted"/>
<gene>
    <name evidence="2" type="ORF">Pan54_42240</name>
</gene>
<dbReference type="Pfam" id="PF01261">
    <property type="entry name" value="AP_endonuc_2"/>
    <property type="match status" value="1"/>
</dbReference>
<comment type="caution">
    <text evidence="2">The sequence shown here is derived from an EMBL/GenBank/DDBJ whole genome shotgun (WGS) entry which is preliminary data.</text>
</comment>
<dbReference type="InterPro" id="IPR013022">
    <property type="entry name" value="Xyl_isomerase-like_TIM-brl"/>
</dbReference>